<evidence type="ECO:0000256" key="1">
    <source>
        <dbReference type="ARBA" id="ARBA00022741"/>
    </source>
</evidence>
<keyword evidence="5" id="KW-1185">Reference proteome</keyword>
<comment type="subcellular location">
    <subcellularLocation>
        <location evidence="3">Cytoplasm</location>
    </subcellularLocation>
</comment>
<dbReference type="GO" id="GO:0051301">
    <property type="term" value="P:cell division"/>
    <property type="evidence" value="ECO:0007669"/>
    <property type="project" value="UniProtKB-KW"/>
</dbReference>
<evidence type="ECO:0000256" key="3">
    <source>
        <dbReference type="HAMAP-Rule" id="MF_01919"/>
    </source>
</evidence>
<accession>A0ABP3GWV4</accession>
<comment type="subunit">
    <text evidence="3">Interacts with FtsZ.</text>
</comment>
<gene>
    <name evidence="4" type="primary">zapE_1</name>
    <name evidence="3" type="synonym">zapE</name>
    <name evidence="4" type="ORF">GCM10009092_18470</name>
</gene>
<keyword evidence="3 4" id="KW-0132">Cell division</keyword>
<keyword evidence="2 3" id="KW-0067">ATP-binding</keyword>
<dbReference type="PANTHER" id="PTHR12169:SF6">
    <property type="entry name" value="AFG1-LIKE ATPASE"/>
    <property type="match status" value="1"/>
</dbReference>
<evidence type="ECO:0000256" key="2">
    <source>
        <dbReference type="ARBA" id="ARBA00022840"/>
    </source>
</evidence>
<reference evidence="5" key="1">
    <citation type="journal article" date="2019" name="Int. J. Syst. Evol. Microbiol.">
        <title>The Global Catalogue of Microorganisms (GCM) 10K type strain sequencing project: providing services to taxonomists for standard genome sequencing and annotation.</title>
        <authorList>
            <consortium name="The Broad Institute Genomics Platform"/>
            <consortium name="The Broad Institute Genome Sequencing Center for Infectious Disease"/>
            <person name="Wu L."/>
            <person name="Ma J."/>
        </authorList>
    </citation>
    <scope>NUCLEOTIDE SEQUENCE [LARGE SCALE GENOMIC DNA]</scope>
    <source>
        <strain evidence="5">JCM 13378</strain>
    </source>
</reference>
<keyword evidence="3" id="KW-0131">Cell cycle</keyword>
<comment type="function">
    <text evidence="3">Reduces the stability of FtsZ polymers in the presence of ATP.</text>
</comment>
<name>A0ABP3GWV4_9ALTE</name>
<dbReference type="SUPFAM" id="SSF52540">
    <property type="entry name" value="P-loop containing nucleoside triphosphate hydrolases"/>
    <property type="match status" value="1"/>
</dbReference>
<sequence length="367" mass="42369">MLSMTPWQKYQQDLQSPDFFADSAQENAVRHLQELYEKLLVEKPKKGVTGRLKGLFSRGQPAPVQGLYFWGGVGRGKTYLVDTFFECLPFEHKMRIHFHRFMHKVHHELKALAGQSDPLKTVARRFAKEARVICFDEFFVSDITDAMILGTLMEELFSHGIVLVATSNIVPDELYRNGLQRARFLPAIHLIKQHCAVVNVDSGTDYRLRALEQAEIYHHPLDTDATENLHRYFIQLAPEEGTQHQPIEVEGRKIQSLREADGVLMIDFRAICDGPRSQADYMELSRCYHTVLVANVEQMGQQVDDIARRFIAMVDEFYERNVKLIMSAAVPLEALYTEGRLNFEFKRCLSRLKEMQSHDYLALQHLP</sequence>
<dbReference type="Pfam" id="PF03969">
    <property type="entry name" value="AFG1_ATPase"/>
    <property type="match status" value="1"/>
</dbReference>
<comment type="caution">
    <text evidence="4">The sequence shown here is derived from an EMBL/GenBank/DDBJ whole genome shotgun (WGS) entry which is preliminary data.</text>
</comment>
<keyword evidence="1 3" id="KW-0547">Nucleotide-binding</keyword>
<dbReference type="InterPro" id="IPR030870">
    <property type="entry name" value="ZapE"/>
</dbReference>
<dbReference type="PANTHER" id="PTHR12169">
    <property type="entry name" value="ATPASE N2B"/>
    <property type="match status" value="1"/>
</dbReference>
<dbReference type="HAMAP" id="MF_01919">
    <property type="entry name" value="ZapE"/>
    <property type="match status" value="1"/>
</dbReference>
<dbReference type="Gene3D" id="3.40.50.300">
    <property type="entry name" value="P-loop containing nucleotide triphosphate hydrolases"/>
    <property type="match status" value="1"/>
</dbReference>
<comment type="similarity">
    <text evidence="3">Belongs to the AFG1 ATPase family. ZapE subfamily.</text>
</comment>
<feature type="binding site" evidence="3">
    <location>
        <begin position="71"/>
        <end position="78"/>
    </location>
    <ligand>
        <name>ATP</name>
        <dbReference type="ChEBI" id="CHEBI:30616"/>
    </ligand>
</feature>
<dbReference type="InterPro" id="IPR005654">
    <property type="entry name" value="ATPase_AFG1-like"/>
</dbReference>
<dbReference type="NCBIfam" id="NF040713">
    <property type="entry name" value="ZapE"/>
    <property type="match status" value="1"/>
</dbReference>
<keyword evidence="3" id="KW-0378">Hydrolase</keyword>
<organism evidence="4 5">
    <name type="scientific">Bowmanella denitrificans</name>
    <dbReference type="NCBI Taxonomy" id="366582"/>
    <lineage>
        <taxon>Bacteria</taxon>
        <taxon>Pseudomonadati</taxon>
        <taxon>Pseudomonadota</taxon>
        <taxon>Gammaproteobacteria</taxon>
        <taxon>Alteromonadales</taxon>
        <taxon>Alteromonadaceae</taxon>
        <taxon>Bowmanella</taxon>
    </lineage>
</organism>
<proteinExistence type="inferred from homology"/>
<dbReference type="InterPro" id="IPR027417">
    <property type="entry name" value="P-loop_NTPase"/>
</dbReference>
<dbReference type="EMBL" id="BAAAEI010000008">
    <property type="protein sequence ID" value="GAA0354475.1"/>
    <property type="molecule type" value="Genomic_DNA"/>
</dbReference>
<protein>
    <recommendedName>
        <fullName evidence="3">Cell division protein ZapE</fullName>
    </recommendedName>
    <alternativeName>
        <fullName evidence="3">Z ring-associated protein ZapE</fullName>
    </alternativeName>
</protein>
<dbReference type="Proteomes" id="UP001501757">
    <property type="component" value="Unassembled WGS sequence"/>
</dbReference>
<evidence type="ECO:0000313" key="5">
    <source>
        <dbReference type="Proteomes" id="UP001501757"/>
    </source>
</evidence>
<evidence type="ECO:0000313" key="4">
    <source>
        <dbReference type="EMBL" id="GAA0354475.1"/>
    </source>
</evidence>
<keyword evidence="3" id="KW-0963">Cytoplasm</keyword>